<dbReference type="Proteomes" id="UP001164539">
    <property type="component" value="Chromosome 8"/>
</dbReference>
<reference evidence="1 2" key="1">
    <citation type="journal article" date="2023" name="Science">
        <title>Complex scaffold remodeling in plant triterpene biosynthesis.</title>
        <authorList>
            <person name="De La Pena R."/>
            <person name="Hodgson H."/>
            <person name="Liu J.C."/>
            <person name="Stephenson M.J."/>
            <person name="Martin A.C."/>
            <person name="Owen C."/>
            <person name="Harkess A."/>
            <person name="Leebens-Mack J."/>
            <person name="Jimenez L.E."/>
            <person name="Osbourn A."/>
            <person name="Sattely E.S."/>
        </authorList>
    </citation>
    <scope>NUCLEOTIDE SEQUENCE [LARGE SCALE GENOMIC DNA]</scope>
    <source>
        <strain evidence="2">cv. JPN11</strain>
        <tissue evidence="1">Leaf</tissue>
    </source>
</reference>
<protein>
    <submittedName>
        <fullName evidence="1">TIR-NBS disease resistance-like protein</fullName>
    </submittedName>
</protein>
<comment type="caution">
    <text evidence="1">The sequence shown here is derived from an EMBL/GenBank/DDBJ whole genome shotgun (WGS) entry which is preliminary data.</text>
</comment>
<dbReference type="EMBL" id="CM051401">
    <property type="protein sequence ID" value="KAJ4713728.1"/>
    <property type="molecule type" value="Genomic_DNA"/>
</dbReference>
<proteinExistence type="predicted"/>
<sequence length="162" mass="18658">MASYSSSSANNFSQRKYDVFVSFKGEDTRESFISDLYTALLQKQIKIFTDYQQFRGNEMSQTVQKAIEASSILVVIFSKGYASSVWCLDELVKILEHKNKNGQIVIPVFYRVYPSDVKNQTGIFGESFSTLEEKREDKLQRWRNALKEAANLLADFDSHVLR</sequence>
<accession>A0ACC1XQU5</accession>
<gene>
    <name evidence="1" type="ORF">OWV82_015782</name>
</gene>
<name>A0ACC1XQU5_MELAZ</name>
<keyword evidence="2" id="KW-1185">Reference proteome</keyword>
<organism evidence="1 2">
    <name type="scientific">Melia azedarach</name>
    <name type="common">Chinaberry tree</name>
    <dbReference type="NCBI Taxonomy" id="155640"/>
    <lineage>
        <taxon>Eukaryota</taxon>
        <taxon>Viridiplantae</taxon>
        <taxon>Streptophyta</taxon>
        <taxon>Embryophyta</taxon>
        <taxon>Tracheophyta</taxon>
        <taxon>Spermatophyta</taxon>
        <taxon>Magnoliopsida</taxon>
        <taxon>eudicotyledons</taxon>
        <taxon>Gunneridae</taxon>
        <taxon>Pentapetalae</taxon>
        <taxon>rosids</taxon>
        <taxon>malvids</taxon>
        <taxon>Sapindales</taxon>
        <taxon>Meliaceae</taxon>
        <taxon>Melia</taxon>
    </lineage>
</organism>
<evidence type="ECO:0000313" key="2">
    <source>
        <dbReference type="Proteomes" id="UP001164539"/>
    </source>
</evidence>
<evidence type="ECO:0000313" key="1">
    <source>
        <dbReference type="EMBL" id="KAJ4713728.1"/>
    </source>
</evidence>